<evidence type="ECO:0000256" key="5">
    <source>
        <dbReference type="ARBA" id="ARBA00022692"/>
    </source>
</evidence>
<name>A0A7S6UK26_9GAMM</name>
<evidence type="ECO:0000256" key="1">
    <source>
        <dbReference type="ARBA" id="ARBA00004651"/>
    </source>
</evidence>
<feature type="transmembrane region" description="Helical" evidence="9">
    <location>
        <begin position="88"/>
        <end position="110"/>
    </location>
</feature>
<evidence type="ECO:0000256" key="4">
    <source>
        <dbReference type="ARBA" id="ARBA00022475"/>
    </source>
</evidence>
<evidence type="ECO:0000313" key="12">
    <source>
        <dbReference type="Proteomes" id="UP000593932"/>
    </source>
</evidence>
<sequence>MSEGQDAVLVPASPRSQATNEFWRELRESFRNPEFWALSSWLDILVRARKSRFGMLWLMAPAVVYVFGLGSFFASMQGRSIAEFAAHVALGAMVFRTLMSSVIGSANVLVASQSFIMDGHMRLTDYLLQSLAKSFFDFCTYVPITVIALLMYKGVALQGLLLAPLTIGLIYLNGLWISVIFSLIGARFSDFGQLLNHTSIFLFLLTPIIWYPDLMPAESVRGQLMRFNPFYHFVTLFRAPILGEPVEMVTYWYVGAMTIVGLVAATFVYRRYARFVPLWI</sequence>
<evidence type="ECO:0000256" key="3">
    <source>
        <dbReference type="ARBA" id="ARBA00022448"/>
    </source>
</evidence>
<dbReference type="InterPro" id="IPR013525">
    <property type="entry name" value="ABC2_TM"/>
</dbReference>
<comment type="subcellular location">
    <subcellularLocation>
        <location evidence="1">Cell membrane</location>
        <topology evidence="1">Multi-pass membrane protein</topology>
    </subcellularLocation>
</comment>
<keyword evidence="5 9" id="KW-0812">Transmembrane</keyword>
<dbReference type="PANTHER" id="PTHR30413">
    <property type="entry name" value="INNER MEMBRANE TRANSPORT PERMEASE"/>
    <property type="match status" value="1"/>
</dbReference>
<keyword evidence="4" id="KW-1003">Cell membrane</keyword>
<comment type="similarity">
    <text evidence="2">Belongs to the ABC-2 integral membrane protein family.</text>
</comment>
<feature type="domain" description="ABC-2 type transporter transmembrane" evidence="10">
    <location>
        <begin position="41"/>
        <end position="239"/>
    </location>
</feature>
<dbReference type="Proteomes" id="UP000593932">
    <property type="component" value="Chromosome"/>
</dbReference>
<keyword evidence="6 9" id="KW-1133">Transmembrane helix</keyword>
<feature type="transmembrane region" description="Helical" evidence="9">
    <location>
        <begin position="194"/>
        <end position="211"/>
    </location>
</feature>
<feature type="transmembrane region" description="Helical" evidence="9">
    <location>
        <begin position="55"/>
        <end position="76"/>
    </location>
</feature>
<keyword evidence="3" id="KW-0813">Transport</keyword>
<keyword evidence="8 9" id="KW-0472">Membrane</keyword>
<evidence type="ECO:0000256" key="9">
    <source>
        <dbReference type="SAM" id="Phobius"/>
    </source>
</evidence>
<accession>A0A7S6UK26</accession>
<keyword evidence="12" id="KW-1185">Reference proteome</keyword>
<dbReference type="EMBL" id="CP063657">
    <property type="protein sequence ID" value="QOW21684.1"/>
    <property type="molecule type" value="Genomic_DNA"/>
</dbReference>
<evidence type="ECO:0000256" key="7">
    <source>
        <dbReference type="ARBA" id="ARBA00023047"/>
    </source>
</evidence>
<evidence type="ECO:0000256" key="8">
    <source>
        <dbReference type="ARBA" id="ARBA00023136"/>
    </source>
</evidence>
<keyword evidence="7" id="KW-0762">Sugar transport</keyword>
<evidence type="ECO:0000313" key="11">
    <source>
        <dbReference type="EMBL" id="QOW21684.1"/>
    </source>
</evidence>
<reference evidence="11 12" key="1">
    <citation type="submission" date="2020-10" db="EMBL/GenBank/DDBJ databases">
        <title>complete genome sequencing of Lysobacter sp. H23M41.</title>
        <authorList>
            <person name="Bae J.-W."/>
            <person name="Lee S.-Y."/>
        </authorList>
    </citation>
    <scope>NUCLEOTIDE SEQUENCE [LARGE SCALE GENOMIC DNA]</scope>
    <source>
        <strain evidence="11 12">H23M41</strain>
    </source>
</reference>
<feature type="transmembrane region" description="Helical" evidence="9">
    <location>
        <begin position="250"/>
        <end position="269"/>
    </location>
</feature>
<gene>
    <name evidence="11" type="ORF">INQ42_10670</name>
</gene>
<keyword evidence="7" id="KW-0625">Polysaccharide transport</keyword>
<feature type="transmembrane region" description="Helical" evidence="9">
    <location>
        <begin position="158"/>
        <end position="182"/>
    </location>
</feature>
<proteinExistence type="inferred from homology"/>
<dbReference type="Pfam" id="PF01061">
    <property type="entry name" value="ABC2_membrane"/>
    <property type="match status" value="1"/>
</dbReference>
<feature type="transmembrane region" description="Helical" evidence="9">
    <location>
        <begin position="131"/>
        <end position="152"/>
    </location>
</feature>
<organism evidence="11 12">
    <name type="scientific">Novilysobacter avium</name>
    <dbReference type="NCBI Taxonomy" id="2781023"/>
    <lineage>
        <taxon>Bacteria</taxon>
        <taxon>Pseudomonadati</taxon>
        <taxon>Pseudomonadota</taxon>
        <taxon>Gammaproteobacteria</taxon>
        <taxon>Lysobacterales</taxon>
        <taxon>Lysobacteraceae</taxon>
        <taxon>Novilysobacter</taxon>
    </lineage>
</organism>
<evidence type="ECO:0000256" key="2">
    <source>
        <dbReference type="ARBA" id="ARBA00007783"/>
    </source>
</evidence>
<protein>
    <submittedName>
        <fullName evidence="11">ABC transporter permease</fullName>
    </submittedName>
</protein>
<dbReference type="RefSeq" id="WP_194034247.1">
    <property type="nucleotide sequence ID" value="NZ_CP063657.1"/>
</dbReference>
<evidence type="ECO:0000256" key="6">
    <source>
        <dbReference type="ARBA" id="ARBA00022989"/>
    </source>
</evidence>
<evidence type="ECO:0000259" key="10">
    <source>
        <dbReference type="Pfam" id="PF01061"/>
    </source>
</evidence>
<dbReference type="PANTHER" id="PTHR30413:SF10">
    <property type="entry name" value="CAPSULE POLYSACCHARIDE EXPORT INNER-MEMBRANE PROTEIN CTRC"/>
    <property type="match status" value="1"/>
</dbReference>